<evidence type="ECO:0000313" key="1">
    <source>
        <dbReference type="EMBL" id="KAK3067096.1"/>
    </source>
</evidence>
<evidence type="ECO:0000313" key="2">
    <source>
        <dbReference type="Proteomes" id="UP001186974"/>
    </source>
</evidence>
<name>A0ACC3DF58_9PEZI</name>
<protein>
    <submittedName>
        <fullName evidence="1">Uncharacterized protein</fullName>
    </submittedName>
</protein>
<accession>A0ACC3DF58</accession>
<reference evidence="1" key="1">
    <citation type="submission" date="2024-09" db="EMBL/GenBank/DDBJ databases">
        <title>Black Yeasts Isolated from many extreme environments.</title>
        <authorList>
            <person name="Coleine C."/>
            <person name="Stajich J.E."/>
            <person name="Selbmann L."/>
        </authorList>
    </citation>
    <scope>NUCLEOTIDE SEQUENCE</scope>
    <source>
        <strain evidence="1">CCFEE 5737</strain>
    </source>
</reference>
<keyword evidence="2" id="KW-1185">Reference proteome</keyword>
<gene>
    <name evidence="1" type="ORF">LTS18_001310</name>
</gene>
<sequence>MSRWYEQLRDTKLCSTNLPPAVWLDPKLLLALRPLLEIHLTTTQIGRLLATYTDLVKSHDQQQPQSGSQSGSDDSSQRDCHASLILLDATLGAIEREKSITELKDQLYDLQSTLWHLGEDKTFNGLSAPAARLRRLLGRVLDLTLPYRNADNLQQQAHEHLSSACFTHTAETLTKHQYSSFVHRNTADNEALSFILHLCGSYARVNGIKDLVAEKLNSSMEKLSTDTHVMFENGLPTIASVEPRDAIKKVDMTWPNEDTLTVAVATLCHPALLP</sequence>
<proteinExistence type="predicted"/>
<dbReference type="Proteomes" id="UP001186974">
    <property type="component" value="Unassembled WGS sequence"/>
</dbReference>
<dbReference type="EMBL" id="JAWDJW010005618">
    <property type="protein sequence ID" value="KAK3067096.1"/>
    <property type="molecule type" value="Genomic_DNA"/>
</dbReference>
<comment type="caution">
    <text evidence="1">The sequence shown here is derived from an EMBL/GenBank/DDBJ whole genome shotgun (WGS) entry which is preliminary data.</text>
</comment>
<feature type="non-terminal residue" evidence="1">
    <location>
        <position position="274"/>
    </location>
</feature>
<organism evidence="1 2">
    <name type="scientific">Coniosporium uncinatum</name>
    <dbReference type="NCBI Taxonomy" id="93489"/>
    <lineage>
        <taxon>Eukaryota</taxon>
        <taxon>Fungi</taxon>
        <taxon>Dikarya</taxon>
        <taxon>Ascomycota</taxon>
        <taxon>Pezizomycotina</taxon>
        <taxon>Dothideomycetes</taxon>
        <taxon>Dothideomycetes incertae sedis</taxon>
        <taxon>Coniosporium</taxon>
    </lineage>
</organism>